<keyword evidence="3" id="KW-0472">Membrane</keyword>
<feature type="transmembrane region" description="Helical" evidence="3">
    <location>
        <begin position="56"/>
        <end position="75"/>
    </location>
</feature>
<sequence>MSTGSKSSKEETRLFTSIKQTISSTITLLLFLSLGMGVILGLIIKAMTGHGSMFSIILVCVAFNMVLGILLFMLISKSIKRSVKGFTEVLEAVSTGKLNISSTATGNNKLLNKIQTHLHAVAEDMHSVISGTTSLTKSIIESSIDMTEKVQIVTESINGVSQTIDEIATGASKQATEAENSVQIMENLSQQISIVSKNYDSIIQETDHVNDLNKSGLYTVQTLREKSEVHNDAFEKISMAVGNLAKTLANIETFVSSIKDIADQTNLLALNAAIEAARAGEAGKGFAVVADEVRKLADESKGSTEEISNLMMSIEEDSREAIAAMNSAKIVSQQQAEAVNQTDSSFKEIAKAIDAITMKINDMNDAIRQMESGKDQSISAIKNTAVISEQTAAASEELAATVESQLNVFEEMRRTAENLSALSNDMNERLKKYNL</sequence>
<dbReference type="PROSITE" id="PS50111">
    <property type="entry name" value="CHEMOTAXIS_TRANSDUC_2"/>
    <property type="match status" value="1"/>
</dbReference>
<evidence type="ECO:0000259" key="4">
    <source>
        <dbReference type="PROSITE" id="PS50111"/>
    </source>
</evidence>
<gene>
    <name evidence="5" type="ORF">J2S07_000702</name>
</gene>
<dbReference type="Gene3D" id="1.10.287.950">
    <property type="entry name" value="Methyl-accepting chemotaxis protein"/>
    <property type="match status" value="1"/>
</dbReference>
<keyword evidence="1 2" id="KW-0807">Transducer</keyword>
<evidence type="ECO:0000256" key="2">
    <source>
        <dbReference type="PROSITE-ProRule" id="PRU00284"/>
    </source>
</evidence>
<dbReference type="Proteomes" id="UP001231362">
    <property type="component" value="Unassembled WGS sequence"/>
</dbReference>
<evidence type="ECO:0000256" key="3">
    <source>
        <dbReference type="SAM" id="Phobius"/>
    </source>
</evidence>
<feature type="transmembrane region" description="Helical" evidence="3">
    <location>
        <begin position="21"/>
        <end position="44"/>
    </location>
</feature>
<feature type="domain" description="Methyl-accepting transducer" evidence="4">
    <location>
        <begin position="149"/>
        <end position="385"/>
    </location>
</feature>
<reference evidence="5 6" key="1">
    <citation type="submission" date="2023-07" db="EMBL/GenBank/DDBJ databases">
        <title>Genomic Encyclopedia of Type Strains, Phase IV (KMG-IV): sequencing the most valuable type-strain genomes for metagenomic binning, comparative biology and taxonomic classification.</title>
        <authorList>
            <person name="Goeker M."/>
        </authorList>
    </citation>
    <scope>NUCLEOTIDE SEQUENCE [LARGE SCALE GENOMIC DNA]</scope>
    <source>
        <strain evidence="5 6">DSM 23948</strain>
    </source>
</reference>
<dbReference type="SUPFAM" id="SSF58104">
    <property type="entry name" value="Methyl-accepting chemotaxis protein (MCP) signaling domain"/>
    <property type="match status" value="1"/>
</dbReference>
<dbReference type="EMBL" id="JAUSTU010000002">
    <property type="protein sequence ID" value="MDQ0154398.1"/>
    <property type="molecule type" value="Genomic_DNA"/>
</dbReference>
<protein>
    <submittedName>
        <fullName evidence="5">Methyl-accepting chemotaxis protein</fullName>
    </submittedName>
</protein>
<dbReference type="PANTHER" id="PTHR32089">
    <property type="entry name" value="METHYL-ACCEPTING CHEMOTAXIS PROTEIN MCPB"/>
    <property type="match status" value="1"/>
</dbReference>
<evidence type="ECO:0000313" key="5">
    <source>
        <dbReference type="EMBL" id="MDQ0154398.1"/>
    </source>
</evidence>
<dbReference type="SMART" id="SM00283">
    <property type="entry name" value="MA"/>
    <property type="match status" value="1"/>
</dbReference>
<keyword evidence="3" id="KW-1133">Transmembrane helix</keyword>
<evidence type="ECO:0000313" key="6">
    <source>
        <dbReference type="Proteomes" id="UP001231362"/>
    </source>
</evidence>
<comment type="caution">
    <text evidence="5">The sequence shown here is derived from an EMBL/GenBank/DDBJ whole genome shotgun (WGS) entry which is preliminary data.</text>
</comment>
<dbReference type="InterPro" id="IPR004089">
    <property type="entry name" value="MCPsignal_dom"/>
</dbReference>
<dbReference type="RefSeq" id="WP_307149002.1">
    <property type="nucleotide sequence ID" value="NZ_JAUSTU010000002.1"/>
</dbReference>
<accession>A0ABT9V0F5</accession>
<organism evidence="5 6">
    <name type="scientific">Anoxybacillus andreesenii</name>
    <dbReference type="NCBI Taxonomy" id="1325932"/>
    <lineage>
        <taxon>Bacteria</taxon>
        <taxon>Bacillati</taxon>
        <taxon>Bacillota</taxon>
        <taxon>Bacilli</taxon>
        <taxon>Bacillales</taxon>
        <taxon>Anoxybacillaceae</taxon>
        <taxon>Anoxybacillus</taxon>
    </lineage>
</organism>
<keyword evidence="3" id="KW-0812">Transmembrane</keyword>
<dbReference type="Pfam" id="PF00015">
    <property type="entry name" value="MCPsignal"/>
    <property type="match status" value="1"/>
</dbReference>
<name>A0ABT9V0F5_9BACL</name>
<keyword evidence="6" id="KW-1185">Reference proteome</keyword>
<dbReference type="PANTHER" id="PTHR32089:SF112">
    <property type="entry name" value="LYSOZYME-LIKE PROTEIN-RELATED"/>
    <property type="match status" value="1"/>
</dbReference>
<proteinExistence type="predicted"/>
<evidence type="ECO:0000256" key="1">
    <source>
        <dbReference type="ARBA" id="ARBA00023224"/>
    </source>
</evidence>